<keyword evidence="1" id="KW-0732">Signal</keyword>
<dbReference type="EMBL" id="FWXO01000008">
    <property type="protein sequence ID" value="SMC88007.1"/>
    <property type="molecule type" value="Genomic_DNA"/>
</dbReference>
<dbReference type="InterPro" id="IPR036514">
    <property type="entry name" value="SGNH_hydro_sf"/>
</dbReference>
<dbReference type="PANTHER" id="PTHR30383">
    <property type="entry name" value="THIOESTERASE 1/PROTEASE 1/LYSOPHOSPHOLIPASE L1"/>
    <property type="match status" value="1"/>
</dbReference>
<dbReference type="GO" id="GO:0016788">
    <property type="term" value="F:hydrolase activity, acting on ester bonds"/>
    <property type="evidence" value="ECO:0007669"/>
    <property type="project" value="UniProtKB-ARBA"/>
</dbReference>
<keyword evidence="4" id="KW-1185">Reference proteome</keyword>
<feature type="chain" id="PRO_5010692448" evidence="1">
    <location>
        <begin position="18"/>
        <end position="214"/>
    </location>
</feature>
<dbReference type="SUPFAM" id="SSF52266">
    <property type="entry name" value="SGNH hydrolase"/>
    <property type="match status" value="1"/>
</dbReference>
<evidence type="ECO:0000313" key="3">
    <source>
        <dbReference type="EMBL" id="SMC88007.1"/>
    </source>
</evidence>
<evidence type="ECO:0000256" key="1">
    <source>
        <dbReference type="SAM" id="SignalP"/>
    </source>
</evidence>
<reference evidence="3 4" key="1">
    <citation type="submission" date="2017-04" db="EMBL/GenBank/DDBJ databases">
        <authorList>
            <person name="Afonso C.L."/>
            <person name="Miller P.J."/>
            <person name="Scott M.A."/>
            <person name="Spackman E."/>
            <person name="Goraichik I."/>
            <person name="Dimitrov K.M."/>
            <person name="Suarez D.L."/>
            <person name="Swayne D.E."/>
        </authorList>
    </citation>
    <scope>NUCLEOTIDE SEQUENCE [LARGE SCALE GENOMIC DNA]</scope>
    <source>
        <strain evidence="3 4">DSM 21164</strain>
    </source>
</reference>
<evidence type="ECO:0000313" key="4">
    <source>
        <dbReference type="Proteomes" id="UP000192360"/>
    </source>
</evidence>
<dbReference type="Pfam" id="PF13472">
    <property type="entry name" value="Lipase_GDSL_2"/>
    <property type="match status" value="1"/>
</dbReference>
<dbReference type="Proteomes" id="UP000192360">
    <property type="component" value="Unassembled WGS sequence"/>
</dbReference>
<organism evidence="3 4">
    <name type="scientific">Cellulophaga tyrosinoxydans</name>
    <dbReference type="NCBI Taxonomy" id="504486"/>
    <lineage>
        <taxon>Bacteria</taxon>
        <taxon>Pseudomonadati</taxon>
        <taxon>Bacteroidota</taxon>
        <taxon>Flavobacteriia</taxon>
        <taxon>Flavobacteriales</taxon>
        <taxon>Flavobacteriaceae</taxon>
        <taxon>Cellulophaga</taxon>
    </lineage>
</organism>
<name>A0A1W2CS00_9FLAO</name>
<feature type="signal peptide" evidence="1">
    <location>
        <begin position="1"/>
        <end position="17"/>
    </location>
</feature>
<gene>
    <name evidence="3" type="ORF">SAMN05660703_3196</name>
</gene>
<dbReference type="STRING" id="504486.SAMN05660703_3196"/>
<dbReference type="InterPro" id="IPR013830">
    <property type="entry name" value="SGNH_hydro"/>
</dbReference>
<feature type="domain" description="SGNH hydrolase-type esterase" evidence="2">
    <location>
        <begin position="55"/>
        <end position="204"/>
    </location>
</feature>
<dbReference type="AlphaFoldDB" id="A0A1W2CS00"/>
<keyword evidence="3" id="KW-0378">Hydrolase</keyword>
<dbReference type="OrthoDB" id="9790057at2"/>
<sequence>MKSFFLVLLLTPLFGIAQQNPYFENEVTSITQKYDTIWDSSRETIVFTGSSSIRMWKNISDYFPNHQLLNTGFGGSQTIDLLGYSNELILNYKPKKVFIYEGDNDISAKKKSKEIMNTFKELIEQIKQADSKTKIVIISAKPSIARWNLKGKYKRLNRKLKKICTTDDNLEYANVWDVMLDKRKLKTNLFLSDGLHMNEIGYKLWHGVLKNYID</sequence>
<dbReference type="Gene3D" id="3.40.50.1110">
    <property type="entry name" value="SGNH hydrolase"/>
    <property type="match status" value="1"/>
</dbReference>
<dbReference type="InterPro" id="IPR051532">
    <property type="entry name" value="Ester_Hydrolysis_Enzymes"/>
</dbReference>
<accession>A0A1W2CS00</accession>
<evidence type="ECO:0000259" key="2">
    <source>
        <dbReference type="Pfam" id="PF13472"/>
    </source>
</evidence>
<dbReference type="RefSeq" id="WP_084063160.1">
    <property type="nucleotide sequence ID" value="NZ_FWXO01000008.1"/>
</dbReference>
<protein>
    <submittedName>
        <fullName evidence="3">GDSL-like Lipase/Acylhydrolase</fullName>
    </submittedName>
</protein>
<proteinExistence type="predicted"/>